<feature type="transmembrane region" description="Helical" evidence="8">
    <location>
        <begin position="88"/>
        <end position="114"/>
    </location>
</feature>
<comment type="caution">
    <text evidence="9">The sequence shown here is derived from an EMBL/GenBank/DDBJ whole genome shotgun (WGS) entry which is preliminary data.</text>
</comment>
<dbReference type="GO" id="GO:0016020">
    <property type="term" value="C:membrane"/>
    <property type="evidence" value="ECO:0007669"/>
    <property type="project" value="UniProtKB-SubCell"/>
</dbReference>
<dbReference type="OrthoDB" id="203099at2759"/>
<keyword evidence="4 8" id="KW-1133">Transmembrane helix</keyword>
<feature type="transmembrane region" description="Helical" evidence="8">
    <location>
        <begin position="126"/>
        <end position="145"/>
    </location>
</feature>
<dbReference type="Pfam" id="PF04791">
    <property type="entry name" value="LMBR1"/>
    <property type="match status" value="1"/>
</dbReference>
<keyword evidence="10" id="KW-1185">Reference proteome</keyword>
<feature type="compositionally biased region" description="Polar residues" evidence="7">
    <location>
        <begin position="595"/>
        <end position="608"/>
    </location>
</feature>
<protein>
    <submittedName>
        <fullName evidence="9">LMBR1-domain-containing protein</fullName>
    </submittedName>
</protein>
<proteinExistence type="inferred from homology"/>
<evidence type="ECO:0000313" key="10">
    <source>
        <dbReference type="Proteomes" id="UP000193498"/>
    </source>
</evidence>
<dbReference type="FunCoup" id="A0A1Y1YJ35">
    <property type="interactions" value="348"/>
</dbReference>
<feature type="transmembrane region" description="Helical" evidence="8">
    <location>
        <begin position="36"/>
        <end position="54"/>
    </location>
</feature>
<reference evidence="9 10" key="1">
    <citation type="submission" date="2016-07" db="EMBL/GenBank/DDBJ databases">
        <title>Pervasive Adenine N6-methylation of Active Genes in Fungi.</title>
        <authorList>
            <consortium name="DOE Joint Genome Institute"/>
            <person name="Mondo S.J."/>
            <person name="Dannebaum R.O."/>
            <person name="Kuo R.C."/>
            <person name="Labutti K."/>
            <person name="Haridas S."/>
            <person name="Kuo A."/>
            <person name="Salamov A."/>
            <person name="Ahrendt S.R."/>
            <person name="Lipzen A."/>
            <person name="Sullivan W."/>
            <person name="Andreopoulos W.B."/>
            <person name="Clum A."/>
            <person name="Lindquist E."/>
            <person name="Daum C."/>
            <person name="Ramamoorthy G.K."/>
            <person name="Gryganskyi A."/>
            <person name="Culley D."/>
            <person name="Magnuson J.K."/>
            <person name="James T.Y."/>
            <person name="O'Malley M.A."/>
            <person name="Stajich J.E."/>
            <person name="Spatafora J.W."/>
            <person name="Visel A."/>
            <person name="Grigoriev I.V."/>
        </authorList>
    </citation>
    <scope>NUCLEOTIDE SEQUENCE [LARGE SCALE GENOMIC DNA]</scope>
    <source>
        <strain evidence="9 10">CBS 931.73</strain>
    </source>
</reference>
<feature type="region of interest" description="Disordered" evidence="7">
    <location>
        <begin position="591"/>
        <end position="610"/>
    </location>
</feature>
<accession>A0A1Y1YJ35</accession>
<dbReference type="InParanoid" id="A0A1Y1YJ35"/>
<evidence type="ECO:0000313" key="9">
    <source>
        <dbReference type="EMBL" id="ORX97995.1"/>
    </source>
</evidence>
<feature type="transmembrane region" description="Helical" evidence="8">
    <location>
        <begin position="397"/>
        <end position="415"/>
    </location>
</feature>
<feature type="transmembrane region" description="Helical" evidence="8">
    <location>
        <begin position="165"/>
        <end position="187"/>
    </location>
</feature>
<evidence type="ECO:0000256" key="5">
    <source>
        <dbReference type="ARBA" id="ARBA00023136"/>
    </source>
</evidence>
<keyword evidence="3 8" id="KW-0812">Transmembrane</keyword>
<evidence type="ECO:0000256" key="4">
    <source>
        <dbReference type="ARBA" id="ARBA00022989"/>
    </source>
</evidence>
<comment type="subcellular location">
    <subcellularLocation>
        <location evidence="1">Membrane</location>
        <topology evidence="1">Multi-pass membrane protein</topology>
    </subcellularLocation>
</comment>
<keyword evidence="6" id="KW-0175">Coiled coil</keyword>
<dbReference type="InterPro" id="IPR051584">
    <property type="entry name" value="GPCR-associated_LMBR1"/>
</dbReference>
<name>A0A1Y1YJ35_9FUNG</name>
<feature type="transmembrane region" description="Helical" evidence="8">
    <location>
        <begin position="486"/>
        <end position="502"/>
    </location>
</feature>
<evidence type="ECO:0000256" key="6">
    <source>
        <dbReference type="SAM" id="Coils"/>
    </source>
</evidence>
<dbReference type="PANTHER" id="PTHR21355:SF0">
    <property type="entry name" value="G-PROTEIN COUPLED RECEPTOR-ASSOCIATED PROTEIN LMBRD2"/>
    <property type="match status" value="1"/>
</dbReference>
<feature type="transmembrane region" description="Helical" evidence="8">
    <location>
        <begin position="6"/>
        <end position="24"/>
    </location>
</feature>
<evidence type="ECO:0000256" key="1">
    <source>
        <dbReference type="ARBA" id="ARBA00004141"/>
    </source>
</evidence>
<dbReference type="EMBL" id="MCFE01000122">
    <property type="protein sequence ID" value="ORX97995.1"/>
    <property type="molecule type" value="Genomic_DNA"/>
</dbReference>
<keyword evidence="5 8" id="KW-0472">Membrane</keyword>
<comment type="similarity">
    <text evidence="2">Belongs to the LIMR family.</text>
</comment>
<evidence type="ECO:0000256" key="3">
    <source>
        <dbReference type="ARBA" id="ARBA00022692"/>
    </source>
</evidence>
<dbReference type="PANTHER" id="PTHR21355">
    <property type="entry name" value="G-PROTEIN COUPLED RECEPTOR-ASSOCIATED PROTEIN LMBRD2"/>
    <property type="match status" value="1"/>
</dbReference>
<feature type="coiled-coil region" evidence="6">
    <location>
        <begin position="196"/>
        <end position="223"/>
    </location>
</feature>
<dbReference type="Proteomes" id="UP000193498">
    <property type="component" value="Unassembled WGS sequence"/>
</dbReference>
<evidence type="ECO:0000256" key="2">
    <source>
        <dbReference type="ARBA" id="ARBA00010487"/>
    </source>
</evidence>
<feature type="transmembrane region" description="Helical" evidence="8">
    <location>
        <begin position="348"/>
        <end position="366"/>
    </location>
</feature>
<evidence type="ECO:0000256" key="7">
    <source>
        <dbReference type="SAM" id="MobiDB-lite"/>
    </source>
</evidence>
<sequence length="624" mass="71681">MSWFFVPLCFGVVSLISFSLITYYGNQKTCPSYVKWTAFLSWTVPFSIVFLVPMDIASTLCRTLPEGKCVVPYAYLSENVLIGLWRTVYWTMFFLTWATIPLMQNYVLSGGFTFQQKFRGAIKTNLIYYGSIGFIGLLILIYAISAGKIYDRQTLTAFIMAPANSWGMLLVILFMGHGLVEVPRGLWRSADRRRALRVAEVKAVELKDNLYDAEIELQEAVATVSRVSYKVRPSSELRSYVDQIIEKCPLVSSGQNIETNHARLPREITLRYLNNLHRQIIRVTRQKERYESQWRYHLKRVFLLQDILENESSSDKRFHSTVKPLSNGRYADLERILMWWWYIRLQPLLSRLLAIAATLMSVSLIWSEITFMSKEPVLSIFGIIYQAAGNAYGTSEWISFLTIAYMCTCVYTSLFKLKIFNLYALVPNHNTNENSLLFFGAYLCRLTYPLCYNYLNLISHEQVAVFSQFMGKINLVPLLGHQFNDWVPLLILFPVLVTFFNIHGRVLGAFNIGEYFEEDEEGSDSADTEEGRLLILDARSALERKIQGSDRGVLFDGRDVEVAQHGRRPRNSLDLPSVDSTAARVSFDKWKRSRSPQYSHAPGNTNHAAASRNLEVRLDLDRSF</sequence>
<dbReference type="InterPro" id="IPR006876">
    <property type="entry name" value="LMBR1-like_membr_prot"/>
</dbReference>
<feature type="transmembrane region" description="Helical" evidence="8">
    <location>
        <begin position="436"/>
        <end position="455"/>
    </location>
</feature>
<organism evidence="9 10">
    <name type="scientific">Basidiobolus meristosporus CBS 931.73</name>
    <dbReference type="NCBI Taxonomy" id="1314790"/>
    <lineage>
        <taxon>Eukaryota</taxon>
        <taxon>Fungi</taxon>
        <taxon>Fungi incertae sedis</taxon>
        <taxon>Zoopagomycota</taxon>
        <taxon>Entomophthoromycotina</taxon>
        <taxon>Basidiobolomycetes</taxon>
        <taxon>Basidiobolales</taxon>
        <taxon>Basidiobolaceae</taxon>
        <taxon>Basidiobolus</taxon>
    </lineage>
</organism>
<gene>
    <name evidence="9" type="ORF">K493DRAFT_406745</name>
</gene>
<evidence type="ECO:0000256" key="8">
    <source>
        <dbReference type="SAM" id="Phobius"/>
    </source>
</evidence>
<dbReference type="AlphaFoldDB" id="A0A1Y1YJ35"/>